<evidence type="ECO:0000259" key="1">
    <source>
        <dbReference type="Pfam" id="PF02371"/>
    </source>
</evidence>
<sequence length="106" mass="11930">MTTFDSVDRLAGVSGLAPVPRDSGRVSGNLKRPRRYDRRLLRACYLSAQIAIRTDPASRTYYDRKRSEGKTHTQAILALARRRLNVLWAMLRDHAVYQPTTTAAAA</sequence>
<evidence type="ECO:0000313" key="3">
    <source>
        <dbReference type="Proteomes" id="UP000465302"/>
    </source>
</evidence>
<proteinExistence type="predicted"/>
<comment type="caution">
    <text evidence="2">The sequence shown here is derived from an EMBL/GenBank/DDBJ whole genome shotgun (WGS) entry which is preliminary data.</text>
</comment>
<dbReference type="AlphaFoldDB" id="A0A7I9VW88"/>
<protein>
    <recommendedName>
        <fullName evidence="1">Transposase IS116/IS110/IS902 C-terminal domain-containing protein</fullName>
    </recommendedName>
</protein>
<gene>
    <name evidence="2" type="ORF">MAGR_11430</name>
</gene>
<dbReference type="EMBL" id="BLKS01000001">
    <property type="protein sequence ID" value="GFG49702.1"/>
    <property type="molecule type" value="Genomic_DNA"/>
</dbReference>
<dbReference type="InterPro" id="IPR003346">
    <property type="entry name" value="Transposase_20"/>
</dbReference>
<dbReference type="GO" id="GO:0003677">
    <property type="term" value="F:DNA binding"/>
    <property type="evidence" value="ECO:0007669"/>
    <property type="project" value="InterPro"/>
</dbReference>
<dbReference type="GO" id="GO:0004803">
    <property type="term" value="F:transposase activity"/>
    <property type="evidence" value="ECO:0007669"/>
    <property type="project" value="InterPro"/>
</dbReference>
<evidence type="ECO:0000313" key="2">
    <source>
        <dbReference type="EMBL" id="GFG49702.1"/>
    </source>
</evidence>
<dbReference type="PANTHER" id="PTHR33055:SF3">
    <property type="entry name" value="PUTATIVE TRANSPOSASE FOR IS117-RELATED"/>
    <property type="match status" value="1"/>
</dbReference>
<dbReference type="Proteomes" id="UP000465302">
    <property type="component" value="Unassembled WGS sequence"/>
</dbReference>
<dbReference type="InterPro" id="IPR047650">
    <property type="entry name" value="Transpos_IS110"/>
</dbReference>
<feature type="domain" description="Transposase IS116/IS110/IS902 C-terminal" evidence="1">
    <location>
        <begin position="2"/>
        <end position="62"/>
    </location>
</feature>
<accession>A0A7I9VW88</accession>
<dbReference type="PANTHER" id="PTHR33055">
    <property type="entry name" value="TRANSPOSASE FOR INSERTION SEQUENCE ELEMENT IS1111A"/>
    <property type="match status" value="1"/>
</dbReference>
<dbReference type="GO" id="GO:0006313">
    <property type="term" value="P:DNA transposition"/>
    <property type="evidence" value="ECO:0007669"/>
    <property type="project" value="InterPro"/>
</dbReference>
<organism evidence="2 3">
    <name type="scientific">Mycolicibacterium agri</name>
    <name type="common">Mycobacterium agri</name>
    <dbReference type="NCBI Taxonomy" id="36811"/>
    <lineage>
        <taxon>Bacteria</taxon>
        <taxon>Bacillati</taxon>
        <taxon>Actinomycetota</taxon>
        <taxon>Actinomycetes</taxon>
        <taxon>Mycobacteriales</taxon>
        <taxon>Mycobacteriaceae</taxon>
        <taxon>Mycolicibacterium</taxon>
    </lineage>
</organism>
<reference evidence="2 3" key="1">
    <citation type="journal article" date="2019" name="Emerg. Microbes Infect.">
        <title>Comprehensive subspecies identification of 175 nontuberculous mycobacteria species based on 7547 genomic profiles.</title>
        <authorList>
            <person name="Matsumoto Y."/>
            <person name="Kinjo T."/>
            <person name="Motooka D."/>
            <person name="Nabeya D."/>
            <person name="Jung N."/>
            <person name="Uechi K."/>
            <person name="Horii T."/>
            <person name="Iida T."/>
            <person name="Fujita J."/>
            <person name="Nakamura S."/>
        </authorList>
    </citation>
    <scope>NUCLEOTIDE SEQUENCE [LARGE SCALE GENOMIC DNA]</scope>
    <source>
        <strain evidence="2 3">JCM 6377</strain>
    </source>
</reference>
<dbReference type="Pfam" id="PF02371">
    <property type="entry name" value="Transposase_20"/>
    <property type="match status" value="1"/>
</dbReference>
<name>A0A7I9VW88_MYCAG</name>